<keyword evidence="2" id="KW-1185">Reference proteome</keyword>
<proteinExistence type="predicted"/>
<evidence type="ECO:0000313" key="2">
    <source>
        <dbReference type="Proteomes" id="UP000708208"/>
    </source>
</evidence>
<comment type="caution">
    <text evidence="1">The sequence shown here is derived from an EMBL/GenBank/DDBJ whole genome shotgun (WGS) entry which is preliminary data.</text>
</comment>
<protein>
    <submittedName>
        <fullName evidence="1">Uncharacterized protein</fullName>
    </submittedName>
</protein>
<name>A0A8J2PET9_9HEXA</name>
<dbReference type="EMBL" id="CAJVCH010498517">
    <property type="protein sequence ID" value="CAG7821052.1"/>
    <property type="molecule type" value="Genomic_DNA"/>
</dbReference>
<reference evidence="1" key="1">
    <citation type="submission" date="2021-06" db="EMBL/GenBank/DDBJ databases">
        <authorList>
            <person name="Hodson N. C."/>
            <person name="Mongue J. A."/>
            <person name="Jaron S. K."/>
        </authorList>
    </citation>
    <scope>NUCLEOTIDE SEQUENCE</scope>
</reference>
<gene>
    <name evidence="1" type="ORF">AFUS01_LOCUS31410</name>
</gene>
<evidence type="ECO:0000313" key="1">
    <source>
        <dbReference type="EMBL" id="CAG7821052.1"/>
    </source>
</evidence>
<dbReference type="Proteomes" id="UP000708208">
    <property type="component" value="Unassembled WGS sequence"/>
</dbReference>
<dbReference type="AlphaFoldDB" id="A0A8J2PET9"/>
<feature type="non-terminal residue" evidence="1">
    <location>
        <position position="1"/>
    </location>
</feature>
<organism evidence="1 2">
    <name type="scientific">Allacma fusca</name>
    <dbReference type="NCBI Taxonomy" id="39272"/>
    <lineage>
        <taxon>Eukaryota</taxon>
        <taxon>Metazoa</taxon>
        <taxon>Ecdysozoa</taxon>
        <taxon>Arthropoda</taxon>
        <taxon>Hexapoda</taxon>
        <taxon>Collembola</taxon>
        <taxon>Symphypleona</taxon>
        <taxon>Sminthuridae</taxon>
        <taxon>Allacma</taxon>
    </lineage>
</organism>
<accession>A0A8J2PET9</accession>
<sequence length="67" mass="7861">MPVTTVQEPTTFTPFDVRTVPSVLRTSTNKIFYTPSTPYWDDIMESVKNNYFDARRLDYDFIAFPSE</sequence>